<evidence type="ECO:0000313" key="2">
    <source>
        <dbReference type="Proteomes" id="UP000675554"/>
    </source>
</evidence>
<proteinExistence type="predicted"/>
<dbReference type="EMBL" id="JAGSMN010000104">
    <property type="protein sequence ID" value="MBR7672457.1"/>
    <property type="molecule type" value="Genomic_DNA"/>
</dbReference>
<dbReference type="SUPFAM" id="SSF53822">
    <property type="entry name" value="Periplasmic binding protein-like I"/>
    <property type="match status" value="1"/>
</dbReference>
<reference evidence="1" key="1">
    <citation type="submission" date="2021-04" db="EMBL/GenBank/DDBJ databases">
        <title>Sequencing of actinobacteria type strains.</title>
        <authorList>
            <person name="Nguyen G.-S."/>
            <person name="Wentzel A."/>
        </authorList>
    </citation>
    <scope>NUCLEOTIDE SEQUENCE</scope>
    <source>
        <strain evidence="1">DSM 42095</strain>
    </source>
</reference>
<dbReference type="Gene3D" id="3.40.50.2300">
    <property type="match status" value="2"/>
</dbReference>
<dbReference type="InterPro" id="IPR028082">
    <property type="entry name" value="Peripla_BP_I"/>
</dbReference>
<comment type="caution">
    <text evidence="1">The sequence shown here is derived from an EMBL/GenBank/DDBJ whole genome shotgun (WGS) entry which is preliminary data.</text>
</comment>
<keyword evidence="2" id="KW-1185">Reference proteome</keyword>
<name>A0A8T4IRN3_9ACTN</name>
<gene>
    <name evidence="1" type="ORF">KDA82_05305</name>
</gene>
<accession>A0A8T4IRN3</accession>
<dbReference type="CDD" id="cd06268">
    <property type="entry name" value="PBP1_ABC_transporter_LIVBP-like"/>
    <property type="match status" value="1"/>
</dbReference>
<dbReference type="Proteomes" id="UP000675554">
    <property type="component" value="Unassembled WGS sequence"/>
</dbReference>
<evidence type="ECO:0000313" key="1">
    <source>
        <dbReference type="EMBL" id="MBR7672457.1"/>
    </source>
</evidence>
<dbReference type="AlphaFoldDB" id="A0A8T4IRN3"/>
<sequence length="530" mass="57616">MSPNRMRVSLRDAVDRARDWGRLRKLLAAALLVAVLGAGGWALWTYFGPDPSCGPGVEKRGEDEECTGVTDGSGGVSFTDELEPVMRAIARENERIADKEHATVAIMVPVSTTDPVVKKQIRREVQGAYLAQYRANHRSNAQSPPIRLVLANPGHDSAHWRPVADQLVAMAHDGHNLRAVTGFDLSVRRTQDTIDYLTNEKGIPVVGGPITADNLANTAKEPDRYRGLARVVPTNSDQAKALANFNKGIKASRTLLVEDRREDDNYVQTLKQAFQEQTRNAPQIPMQYESPADMNDEGRLPNDFSRMVNNICDSDAEVIYFAGRPVHLRLFVNALGGRGCDKKTYKVVTGSGASTLATDSELNWDALAPKGGITVEYASVAHPDAWSDKRAPDTGGSREAVEELEDLARTVETDGSAGPVGPVELDDSRTISAYDSAWTAITAIRNQTGQKTPMPSTDDVRRAWLNLRGSQKVVGASGWICLDNAGNPYNKAVAVVHLNPSGPKIDFVGLAWPENKPPDEHCTAPNKPGE</sequence>
<protein>
    <submittedName>
        <fullName evidence="1">ABC transporter substrate-binding protein</fullName>
    </submittedName>
</protein>
<organism evidence="1 2">
    <name type="scientific">Streptomyces daliensis</name>
    <dbReference type="NCBI Taxonomy" id="299421"/>
    <lineage>
        <taxon>Bacteria</taxon>
        <taxon>Bacillati</taxon>
        <taxon>Actinomycetota</taxon>
        <taxon>Actinomycetes</taxon>
        <taxon>Kitasatosporales</taxon>
        <taxon>Streptomycetaceae</taxon>
        <taxon>Streptomyces</taxon>
    </lineage>
</organism>